<evidence type="ECO:0008006" key="9">
    <source>
        <dbReference type="Google" id="ProtNLM"/>
    </source>
</evidence>
<feature type="transmembrane region" description="Helical" evidence="6">
    <location>
        <begin position="348"/>
        <end position="371"/>
    </location>
</feature>
<accession>K5Y7W9</accession>
<gene>
    <name evidence="7" type="ORF">AGABI1DRAFT_32259</name>
</gene>
<dbReference type="STRING" id="597362.K5Y7W9"/>
<reference evidence="8" key="1">
    <citation type="journal article" date="2012" name="Proc. Natl. Acad. Sci. U.S.A.">
        <title>Genome sequence of the button mushroom Agaricus bisporus reveals mechanisms governing adaptation to a humic-rich ecological niche.</title>
        <authorList>
            <person name="Morin E."/>
            <person name="Kohler A."/>
            <person name="Baker A.R."/>
            <person name="Foulongne-Oriol M."/>
            <person name="Lombard V."/>
            <person name="Nagy L.G."/>
            <person name="Ohm R.A."/>
            <person name="Patyshakuliyeva A."/>
            <person name="Brun A."/>
            <person name="Aerts A.L."/>
            <person name="Bailey A.M."/>
            <person name="Billette C."/>
            <person name="Coutinho P.M."/>
            <person name="Deakin G."/>
            <person name="Doddapaneni H."/>
            <person name="Floudas D."/>
            <person name="Grimwood J."/>
            <person name="Hilden K."/>
            <person name="Kuees U."/>
            <person name="LaButti K.M."/>
            <person name="Lapidus A."/>
            <person name="Lindquist E.A."/>
            <person name="Lucas S.M."/>
            <person name="Murat C."/>
            <person name="Riley R.W."/>
            <person name="Salamov A.A."/>
            <person name="Schmutz J."/>
            <person name="Subramanian V."/>
            <person name="Woesten H.A.B."/>
            <person name="Xu J."/>
            <person name="Eastwood D.C."/>
            <person name="Foster G.D."/>
            <person name="Sonnenberg A.S."/>
            <person name="Cullen D."/>
            <person name="de Vries R.P."/>
            <person name="Lundell T."/>
            <person name="Hibbett D.S."/>
            <person name="Henrissat B."/>
            <person name="Burton K.S."/>
            <person name="Kerrigan R.W."/>
            <person name="Challen M.P."/>
            <person name="Grigoriev I.V."/>
            <person name="Martin F."/>
        </authorList>
    </citation>
    <scope>NUCLEOTIDE SEQUENCE [LARGE SCALE GENOMIC DNA]</scope>
    <source>
        <strain evidence="8">JB137-S8 / ATCC MYA-4627 / FGSC 10392</strain>
    </source>
</reference>
<dbReference type="GO" id="GO:0016780">
    <property type="term" value="F:phosphotransferase activity, for other substituted phosphate groups"/>
    <property type="evidence" value="ECO:0007669"/>
    <property type="project" value="InterPro"/>
</dbReference>
<organism evidence="7 8">
    <name type="scientific">Agaricus bisporus var. burnettii (strain JB137-S8 / ATCC MYA-4627 / FGSC 10392)</name>
    <name type="common">White button mushroom</name>
    <dbReference type="NCBI Taxonomy" id="597362"/>
    <lineage>
        <taxon>Eukaryota</taxon>
        <taxon>Fungi</taxon>
        <taxon>Dikarya</taxon>
        <taxon>Basidiomycota</taxon>
        <taxon>Agaricomycotina</taxon>
        <taxon>Agaricomycetes</taxon>
        <taxon>Agaricomycetidae</taxon>
        <taxon>Agaricales</taxon>
        <taxon>Agaricineae</taxon>
        <taxon>Agaricaceae</taxon>
        <taxon>Agaricus</taxon>
    </lineage>
</organism>
<dbReference type="InterPro" id="IPR043130">
    <property type="entry name" value="CDP-OH_PTrfase_TM_dom"/>
</dbReference>
<keyword evidence="6" id="KW-1133">Transmembrane helix</keyword>
<dbReference type="GO" id="GO:0008654">
    <property type="term" value="P:phospholipid biosynthetic process"/>
    <property type="evidence" value="ECO:0007669"/>
    <property type="project" value="InterPro"/>
</dbReference>
<keyword evidence="4 6" id="KW-0472">Membrane</keyword>
<dbReference type="Pfam" id="PF01066">
    <property type="entry name" value="CDP-OH_P_transf"/>
    <property type="match status" value="1"/>
</dbReference>
<feature type="non-terminal residue" evidence="7">
    <location>
        <position position="401"/>
    </location>
</feature>
<feature type="transmembrane region" description="Helical" evidence="6">
    <location>
        <begin position="278"/>
        <end position="298"/>
    </location>
</feature>
<keyword evidence="6" id="KW-0812">Transmembrane</keyword>
<dbReference type="PANTHER" id="PTHR10414:SF37">
    <property type="entry name" value="BB IN A BOXCAR, ISOFORM C"/>
    <property type="match status" value="1"/>
</dbReference>
<dbReference type="EMBL" id="JH971385">
    <property type="protein sequence ID" value="EKM84380.1"/>
    <property type="molecule type" value="Genomic_DNA"/>
</dbReference>
<evidence type="ECO:0000256" key="3">
    <source>
        <dbReference type="ARBA" id="ARBA00022679"/>
    </source>
</evidence>
<dbReference type="GeneID" id="18828994"/>
<evidence type="ECO:0000313" key="8">
    <source>
        <dbReference type="Proteomes" id="UP000008493"/>
    </source>
</evidence>
<dbReference type="Gene3D" id="1.20.120.1760">
    <property type="match status" value="1"/>
</dbReference>
<comment type="similarity">
    <text evidence="2 5">Belongs to the CDP-alcohol phosphatidyltransferase class-I family.</text>
</comment>
<protein>
    <recommendedName>
        <fullName evidence="9">Choline/ethanolaminephosphotransferase</fullName>
    </recommendedName>
</protein>
<dbReference type="PIRSF" id="PIRSF015665">
    <property type="entry name" value="CHOPT"/>
    <property type="match status" value="1"/>
</dbReference>
<dbReference type="HOGENOM" id="CLU_035066_5_0_1"/>
<evidence type="ECO:0000313" key="7">
    <source>
        <dbReference type="EMBL" id="EKM84380.1"/>
    </source>
</evidence>
<dbReference type="Proteomes" id="UP000008493">
    <property type="component" value="Unassembled WGS sequence"/>
</dbReference>
<proteinExistence type="inferred from homology"/>
<dbReference type="InParanoid" id="K5Y7W9"/>
<comment type="subcellular location">
    <subcellularLocation>
        <location evidence="1">Membrane</location>
    </subcellularLocation>
</comment>
<feature type="transmembrane region" description="Helical" evidence="6">
    <location>
        <begin position="29"/>
        <end position="47"/>
    </location>
</feature>
<dbReference type="GO" id="GO:0016020">
    <property type="term" value="C:membrane"/>
    <property type="evidence" value="ECO:0007669"/>
    <property type="project" value="UniProtKB-SubCell"/>
</dbReference>
<dbReference type="InterPro" id="IPR014472">
    <property type="entry name" value="CHOPT"/>
</dbReference>
<dbReference type="AlphaFoldDB" id="K5Y7W9"/>
<dbReference type="PROSITE" id="PS00379">
    <property type="entry name" value="CDP_ALCOHOL_P_TRANSF"/>
    <property type="match status" value="1"/>
</dbReference>
<evidence type="ECO:0000256" key="6">
    <source>
        <dbReference type="SAM" id="Phobius"/>
    </source>
</evidence>
<dbReference type="eggNOG" id="KOG2877">
    <property type="taxonomic scope" value="Eukaryota"/>
</dbReference>
<name>K5Y7W9_AGABU</name>
<dbReference type="RefSeq" id="XP_007324951.1">
    <property type="nucleotide sequence ID" value="XM_007324889.1"/>
</dbReference>
<dbReference type="InterPro" id="IPR048254">
    <property type="entry name" value="CDP_ALCOHOL_P_TRANSF_CS"/>
</dbReference>
<dbReference type="OMA" id="PCVLTCL"/>
<feature type="transmembrane region" description="Helical" evidence="6">
    <location>
        <begin position="214"/>
        <end position="233"/>
    </location>
</feature>
<dbReference type="PANTHER" id="PTHR10414">
    <property type="entry name" value="ETHANOLAMINEPHOSPHOTRANSFERASE"/>
    <property type="match status" value="1"/>
</dbReference>
<dbReference type="KEGG" id="abp:AGABI1DRAFT32259"/>
<keyword evidence="3 5" id="KW-0808">Transferase</keyword>
<dbReference type="OrthoDB" id="196717at2759"/>
<dbReference type="InterPro" id="IPR000462">
    <property type="entry name" value="CDP-OH_P_trans"/>
</dbReference>
<keyword evidence="8" id="KW-1185">Reference proteome</keyword>
<dbReference type="FunCoup" id="K5Y7W9">
    <property type="interactions" value="270"/>
</dbReference>
<evidence type="ECO:0000256" key="4">
    <source>
        <dbReference type="ARBA" id="ARBA00023136"/>
    </source>
</evidence>
<evidence type="ECO:0000256" key="5">
    <source>
        <dbReference type="RuleBase" id="RU003750"/>
    </source>
</evidence>
<evidence type="ECO:0000256" key="1">
    <source>
        <dbReference type="ARBA" id="ARBA00004370"/>
    </source>
</evidence>
<evidence type="ECO:0000256" key="2">
    <source>
        <dbReference type="ARBA" id="ARBA00010441"/>
    </source>
</evidence>
<sequence>RSLVSRYVLNPFWNWLVTLWPLNVAPNTITLTGLSIVFINFLSLVYYDPLYLTESDVTNHQSYGPPQWLYFTWAIGLFAYQSLDAIDGKQARRTGMAGPLGEMFDHGCDAINTTLEVILASRALGLGRSWWTVATEIFTLGNFYLTTWEEYHTGVLFLGYFSGPIEGILLIVLIFVITGFRGPLFWETKIWTFLGLEHIYPFTKIPNLPLNESFMVFGAIGLGINIAQAYINVSTSRKDPKIIRPHTADTNPLSLLFPFLIPTAIQVAWLSHPALNHSAIIHSALFVPFLCAWGLQFAHQVGRMILSHVTLGSERFPRWDWVWLCSVIGAIDANLPRSPIIQTSTLNTAILVWVTLAVSLFSYARFVYLVITDITEYMGIACLTVRKRDQSGHWVRPEKTS</sequence>
<feature type="transmembrane region" description="Helical" evidence="6">
    <location>
        <begin position="253"/>
        <end position="272"/>
    </location>
</feature>